<dbReference type="EMBL" id="MU866151">
    <property type="protein sequence ID" value="KAK4177927.1"/>
    <property type="molecule type" value="Genomic_DNA"/>
</dbReference>
<organism evidence="2 3">
    <name type="scientific">Triangularia setosa</name>
    <dbReference type="NCBI Taxonomy" id="2587417"/>
    <lineage>
        <taxon>Eukaryota</taxon>
        <taxon>Fungi</taxon>
        <taxon>Dikarya</taxon>
        <taxon>Ascomycota</taxon>
        <taxon>Pezizomycotina</taxon>
        <taxon>Sordariomycetes</taxon>
        <taxon>Sordariomycetidae</taxon>
        <taxon>Sordariales</taxon>
        <taxon>Podosporaceae</taxon>
        <taxon>Triangularia</taxon>
    </lineage>
</organism>
<evidence type="ECO:0000256" key="1">
    <source>
        <dbReference type="SAM" id="MobiDB-lite"/>
    </source>
</evidence>
<proteinExistence type="predicted"/>
<dbReference type="Proteomes" id="UP001302321">
    <property type="component" value="Unassembled WGS sequence"/>
</dbReference>
<comment type="caution">
    <text evidence="2">The sequence shown here is derived from an EMBL/GenBank/DDBJ whole genome shotgun (WGS) entry which is preliminary data.</text>
</comment>
<feature type="region of interest" description="Disordered" evidence="1">
    <location>
        <begin position="1"/>
        <end position="42"/>
    </location>
</feature>
<reference evidence="2" key="2">
    <citation type="submission" date="2023-05" db="EMBL/GenBank/DDBJ databases">
        <authorList>
            <consortium name="Lawrence Berkeley National Laboratory"/>
            <person name="Steindorff A."/>
            <person name="Hensen N."/>
            <person name="Bonometti L."/>
            <person name="Westerberg I."/>
            <person name="Brannstrom I.O."/>
            <person name="Guillou S."/>
            <person name="Cros-Aarteil S."/>
            <person name="Calhoun S."/>
            <person name="Haridas S."/>
            <person name="Kuo A."/>
            <person name="Mondo S."/>
            <person name="Pangilinan J."/>
            <person name="Riley R."/>
            <person name="Labutti K."/>
            <person name="Andreopoulos B."/>
            <person name="Lipzen A."/>
            <person name="Chen C."/>
            <person name="Yanf M."/>
            <person name="Daum C."/>
            <person name="Ng V."/>
            <person name="Clum A."/>
            <person name="Ohm R."/>
            <person name="Martin F."/>
            <person name="Silar P."/>
            <person name="Natvig D."/>
            <person name="Lalanne C."/>
            <person name="Gautier V."/>
            <person name="Ament-Velasquez S.L."/>
            <person name="Kruys A."/>
            <person name="Hutchinson M.I."/>
            <person name="Powell A.J."/>
            <person name="Barry K."/>
            <person name="Miller A.N."/>
            <person name="Grigoriev I.V."/>
            <person name="Debuchy R."/>
            <person name="Gladieux P."/>
            <person name="Thoren M.H."/>
            <person name="Johannesson H."/>
        </authorList>
    </citation>
    <scope>NUCLEOTIDE SEQUENCE</scope>
    <source>
        <strain evidence="2">CBS 892.96</strain>
    </source>
</reference>
<accession>A0AAN6WC68</accession>
<name>A0AAN6WC68_9PEZI</name>
<dbReference type="AlphaFoldDB" id="A0AAN6WC68"/>
<feature type="region of interest" description="Disordered" evidence="1">
    <location>
        <begin position="463"/>
        <end position="487"/>
    </location>
</feature>
<feature type="compositionally biased region" description="Low complexity" evidence="1">
    <location>
        <begin position="463"/>
        <end position="475"/>
    </location>
</feature>
<protein>
    <submittedName>
        <fullName evidence="2">Uncharacterized protein</fullName>
    </submittedName>
</protein>
<feature type="compositionally biased region" description="Low complexity" evidence="1">
    <location>
        <begin position="16"/>
        <end position="35"/>
    </location>
</feature>
<evidence type="ECO:0000313" key="2">
    <source>
        <dbReference type="EMBL" id="KAK4177927.1"/>
    </source>
</evidence>
<gene>
    <name evidence="2" type="ORF">QBC36DRAFT_299805</name>
</gene>
<keyword evidence="3" id="KW-1185">Reference proteome</keyword>
<reference evidence="2" key="1">
    <citation type="journal article" date="2023" name="Mol. Phylogenet. Evol.">
        <title>Genome-scale phylogeny and comparative genomics of the fungal order Sordariales.</title>
        <authorList>
            <person name="Hensen N."/>
            <person name="Bonometti L."/>
            <person name="Westerberg I."/>
            <person name="Brannstrom I.O."/>
            <person name="Guillou S."/>
            <person name="Cros-Aarteil S."/>
            <person name="Calhoun S."/>
            <person name="Haridas S."/>
            <person name="Kuo A."/>
            <person name="Mondo S."/>
            <person name="Pangilinan J."/>
            <person name="Riley R."/>
            <person name="LaButti K."/>
            <person name="Andreopoulos B."/>
            <person name="Lipzen A."/>
            <person name="Chen C."/>
            <person name="Yan M."/>
            <person name="Daum C."/>
            <person name="Ng V."/>
            <person name="Clum A."/>
            <person name="Steindorff A."/>
            <person name="Ohm R.A."/>
            <person name="Martin F."/>
            <person name="Silar P."/>
            <person name="Natvig D.O."/>
            <person name="Lalanne C."/>
            <person name="Gautier V."/>
            <person name="Ament-Velasquez S.L."/>
            <person name="Kruys A."/>
            <person name="Hutchinson M.I."/>
            <person name="Powell A.J."/>
            <person name="Barry K."/>
            <person name="Miller A.N."/>
            <person name="Grigoriev I.V."/>
            <person name="Debuchy R."/>
            <person name="Gladieux P."/>
            <person name="Hiltunen Thoren M."/>
            <person name="Johannesson H."/>
        </authorList>
    </citation>
    <scope>NUCLEOTIDE SEQUENCE</scope>
    <source>
        <strain evidence="2">CBS 892.96</strain>
    </source>
</reference>
<evidence type="ECO:0000313" key="3">
    <source>
        <dbReference type="Proteomes" id="UP001302321"/>
    </source>
</evidence>
<sequence>MARIKTADGKIIQTANTQTPPSNSSNPTTSLQSLNEKTKRAHQRTLEALTKDRHDFISRTAAIHLAEKTSDRQAAKAYKKESSCLKQQWERKALSDGEYRKALKDLELTKEPTDKVERQRGRFWKEVIENRLDVDEEIERREKILNNWKNDGVVGKAKIATLGGDQDGDPVVCPRFCTPECLLGLKQGKRLDLDCPNVVRHRRGIGGIHQISRAKLDDLIKQQLSREQDGYQNLRCVGDSLPGQPEKSRLGGFTLQPYGYTFLVKGYTYWWKRRARHERDMYNRIDSFHNDNNQLERAVPLCFGLFNLPVPYPLPTVADTKHGEHGDNLGHILLLSYGTVPSSTTIYPPFGFNETSANKRLQTMIMGQYGIGFSESNTGFSALWGNGRLVSIGLDEGSVIQWRYAKARVRRKSHSRRRALESFLGRSVGFQLREEERKKRKTGHLRWVSMVGCDTIHTVDGAVDGDAVGDGTPGPARLPDSLGAKLP</sequence>